<evidence type="ECO:0000256" key="4">
    <source>
        <dbReference type="ARBA" id="ARBA00023163"/>
    </source>
</evidence>
<protein>
    <submittedName>
        <fullName evidence="6">LysR family glycine cleavage system transcriptional activator</fullName>
    </submittedName>
</protein>
<dbReference type="Pfam" id="PF03466">
    <property type="entry name" value="LysR_substrate"/>
    <property type="match status" value="1"/>
</dbReference>
<evidence type="ECO:0000313" key="6">
    <source>
        <dbReference type="EMBL" id="PTX58111.1"/>
    </source>
</evidence>
<evidence type="ECO:0000313" key="7">
    <source>
        <dbReference type="Proteomes" id="UP000243978"/>
    </source>
</evidence>
<dbReference type="InterPro" id="IPR000847">
    <property type="entry name" value="LysR_HTH_N"/>
</dbReference>
<dbReference type="GO" id="GO:0003700">
    <property type="term" value="F:DNA-binding transcription factor activity"/>
    <property type="evidence" value="ECO:0007669"/>
    <property type="project" value="InterPro"/>
</dbReference>
<dbReference type="GO" id="GO:0006351">
    <property type="term" value="P:DNA-templated transcription"/>
    <property type="evidence" value="ECO:0007669"/>
    <property type="project" value="TreeGrafter"/>
</dbReference>
<proteinExistence type="inferred from homology"/>
<feature type="domain" description="HTH lysR-type" evidence="5">
    <location>
        <begin position="7"/>
        <end position="64"/>
    </location>
</feature>
<sequence length="291" mass="31822">MKWSELPSLAALRAFEATARLNGFSAAARELNVTHAAIAQHVRALEADLGVSLVFRSGAGMALTEQGRGLAASLGDGFRQIADGVALVRARKEDQPLNISLTPSFAENWLMPRIGAFWAEHPEIKVALNPSMDLVDLRRDGFDMSIRYGRGDWPGVDAEMLVHANFVIVGTPEMAEHVQGRNVLALGELPWVFETGREELIVWAQSVGLGECALDSIEVPTNSMAMSATRAGARISIQNKAVVERDLAEGRLVCLHEEAPSRLGYYLVRPPGIRSNRLKIFERWLKSVAKG</sequence>
<dbReference type="Pfam" id="PF00126">
    <property type="entry name" value="HTH_1"/>
    <property type="match status" value="1"/>
</dbReference>
<evidence type="ECO:0000256" key="1">
    <source>
        <dbReference type="ARBA" id="ARBA00009437"/>
    </source>
</evidence>
<dbReference type="PANTHER" id="PTHR30537">
    <property type="entry name" value="HTH-TYPE TRANSCRIPTIONAL REGULATOR"/>
    <property type="match status" value="1"/>
</dbReference>
<dbReference type="Gene3D" id="1.10.10.10">
    <property type="entry name" value="Winged helix-like DNA-binding domain superfamily/Winged helix DNA-binding domain"/>
    <property type="match status" value="1"/>
</dbReference>
<dbReference type="GO" id="GO:0043565">
    <property type="term" value="F:sequence-specific DNA binding"/>
    <property type="evidence" value="ECO:0007669"/>
    <property type="project" value="TreeGrafter"/>
</dbReference>
<keyword evidence="4" id="KW-0804">Transcription</keyword>
<comment type="caution">
    <text evidence="6">The sequence shown here is derived from an EMBL/GenBank/DDBJ whole genome shotgun (WGS) entry which is preliminary data.</text>
</comment>
<evidence type="ECO:0000256" key="3">
    <source>
        <dbReference type="ARBA" id="ARBA00023125"/>
    </source>
</evidence>
<dbReference type="InterPro" id="IPR036390">
    <property type="entry name" value="WH_DNA-bd_sf"/>
</dbReference>
<dbReference type="RefSeq" id="WP_107846151.1">
    <property type="nucleotide sequence ID" value="NZ_QBKS01000001.1"/>
</dbReference>
<name>A0A2T6BPW9_9RHOB</name>
<gene>
    <name evidence="6" type="ORF">C8N43_2787</name>
</gene>
<dbReference type="OrthoDB" id="7328368at2"/>
<reference evidence="6 7" key="1">
    <citation type="submission" date="2018-04" db="EMBL/GenBank/DDBJ databases">
        <title>Genomic Encyclopedia of Archaeal and Bacterial Type Strains, Phase II (KMG-II): from individual species to whole genera.</title>
        <authorList>
            <person name="Goeker M."/>
        </authorList>
    </citation>
    <scope>NUCLEOTIDE SEQUENCE [LARGE SCALE GENOMIC DNA]</scope>
    <source>
        <strain evidence="6 7">DSM 100977</strain>
    </source>
</reference>
<dbReference type="InterPro" id="IPR005119">
    <property type="entry name" value="LysR_subst-bd"/>
</dbReference>
<dbReference type="InterPro" id="IPR036388">
    <property type="entry name" value="WH-like_DNA-bd_sf"/>
</dbReference>
<dbReference type="SUPFAM" id="SSF46785">
    <property type="entry name" value="Winged helix' DNA-binding domain"/>
    <property type="match status" value="1"/>
</dbReference>
<keyword evidence="7" id="KW-1185">Reference proteome</keyword>
<comment type="similarity">
    <text evidence="1">Belongs to the LysR transcriptional regulatory family.</text>
</comment>
<evidence type="ECO:0000256" key="2">
    <source>
        <dbReference type="ARBA" id="ARBA00023015"/>
    </source>
</evidence>
<organism evidence="6 7">
    <name type="scientific">Litoreibacter ponti</name>
    <dbReference type="NCBI Taxonomy" id="1510457"/>
    <lineage>
        <taxon>Bacteria</taxon>
        <taxon>Pseudomonadati</taxon>
        <taxon>Pseudomonadota</taxon>
        <taxon>Alphaproteobacteria</taxon>
        <taxon>Rhodobacterales</taxon>
        <taxon>Roseobacteraceae</taxon>
        <taxon>Litoreibacter</taxon>
    </lineage>
</organism>
<keyword evidence="2" id="KW-0805">Transcription regulation</keyword>
<dbReference type="Proteomes" id="UP000243978">
    <property type="component" value="Unassembled WGS sequence"/>
</dbReference>
<dbReference type="InterPro" id="IPR058163">
    <property type="entry name" value="LysR-type_TF_proteobact-type"/>
</dbReference>
<keyword evidence="3" id="KW-0238">DNA-binding</keyword>
<dbReference type="SUPFAM" id="SSF53850">
    <property type="entry name" value="Periplasmic binding protein-like II"/>
    <property type="match status" value="1"/>
</dbReference>
<accession>A0A2T6BPW9</accession>
<dbReference type="Gene3D" id="3.40.190.10">
    <property type="entry name" value="Periplasmic binding protein-like II"/>
    <property type="match status" value="2"/>
</dbReference>
<dbReference type="EMBL" id="QBKS01000001">
    <property type="protein sequence ID" value="PTX58111.1"/>
    <property type="molecule type" value="Genomic_DNA"/>
</dbReference>
<dbReference type="AlphaFoldDB" id="A0A2T6BPW9"/>
<dbReference type="PANTHER" id="PTHR30537:SF79">
    <property type="entry name" value="TRANSCRIPTIONAL REGULATOR-RELATED"/>
    <property type="match status" value="1"/>
</dbReference>
<evidence type="ECO:0000259" key="5">
    <source>
        <dbReference type="PROSITE" id="PS50931"/>
    </source>
</evidence>
<dbReference type="PRINTS" id="PR00039">
    <property type="entry name" value="HTHLYSR"/>
</dbReference>
<dbReference type="PROSITE" id="PS50931">
    <property type="entry name" value="HTH_LYSR"/>
    <property type="match status" value="1"/>
</dbReference>